<dbReference type="Proteomes" id="UP000046392">
    <property type="component" value="Unplaced"/>
</dbReference>
<dbReference type="AlphaFoldDB" id="A0A0N5BTP1"/>
<dbReference type="SUPFAM" id="SSF81648">
    <property type="entry name" value="a domain/subunit of cytochrome bc1 complex (Ubiquinol-cytochrome c reductase)"/>
    <property type="match status" value="1"/>
</dbReference>
<name>A0A0N5BTP1_STREA</name>
<dbReference type="GO" id="GO:0016491">
    <property type="term" value="F:oxidoreductase activity"/>
    <property type="evidence" value="ECO:0007669"/>
    <property type="project" value="InterPro"/>
</dbReference>
<accession>A0A0N5BTP1</accession>
<dbReference type="InterPro" id="IPR027387">
    <property type="entry name" value="Cytb/b6-like_sf"/>
</dbReference>
<organism evidence="2 3">
    <name type="scientific">Strongyloides papillosus</name>
    <name type="common">Intestinal threadworm</name>
    <dbReference type="NCBI Taxonomy" id="174720"/>
    <lineage>
        <taxon>Eukaryota</taxon>
        <taxon>Metazoa</taxon>
        <taxon>Ecdysozoa</taxon>
        <taxon>Nematoda</taxon>
        <taxon>Chromadorea</taxon>
        <taxon>Rhabditida</taxon>
        <taxon>Tylenchina</taxon>
        <taxon>Panagrolaimomorpha</taxon>
        <taxon>Strongyloidoidea</taxon>
        <taxon>Strongyloididae</taxon>
        <taxon>Strongyloides</taxon>
    </lineage>
</organism>
<dbReference type="InterPro" id="IPR036150">
    <property type="entry name" value="Cyt_b/b6_C_sf"/>
</dbReference>
<dbReference type="Gene3D" id="1.20.810.10">
    <property type="entry name" value="Cytochrome Bc1 Complex, Chain C"/>
    <property type="match status" value="1"/>
</dbReference>
<feature type="transmembrane region" description="Helical" evidence="1">
    <location>
        <begin position="5"/>
        <end position="23"/>
    </location>
</feature>
<sequence>MIIPVCVRLLMSVLVFVLGFSIYIDGYNILVFMGFIAFMLVFPYFFRDPEMFIAADPITRPAHIVPE</sequence>
<evidence type="ECO:0000313" key="2">
    <source>
        <dbReference type="Proteomes" id="UP000046392"/>
    </source>
</evidence>
<dbReference type="WBParaSite" id="SPAL_0000921800.1">
    <property type="protein sequence ID" value="SPAL_0000921800.1"/>
    <property type="gene ID" value="SPAL_0000921800"/>
</dbReference>
<evidence type="ECO:0000256" key="1">
    <source>
        <dbReference type="SAM" id="Phobius"/>
    </source>
</evidence>
<keyword evidence="2" id="KW-1185">Reference proteome</keyword>
<dbReference type="STRING" id="174720.A0A0N5BTP1"/>
<dbReference type="GO" id="GO:0009055">
    <property type="term" value="F:electron transfer activity"/>
    <property type="evidence" value="ECO:0007669"/>
    <property type="project" value="InterPro"/>
</dbReference>
<reference evidence="3" key="1">
    <citation type="submission" date="2017-02" db="UniProtKB">
        <authorList>
            <consortium name="WormBaseParasite"/>
        </authorList>
    </citation>
    <scope>IDENTIFICATION</scope>
</reference>
<protein>
    <submittedName>
        <fullName evidence="3">Complex III subunit 3</fullName>
    </submittedName>
</protein>
<evidence type="ECO:0000313" key="3">
    <source>
        <dbReference type="WBParaSite" id="SPAL_0000921800.1"/>
    </source>
</evidence>
<dbReference type="GO" id="GO:0016020">
    <property type="term" value="C:membrane"/>
    <property type="evidence" value="ECO:0007669"/>
    <property type="project" value="InterPro"/>
</dbReference>
<keyword evidence="1" id="KW-1133">Transmembrane helix</keyword>
<proteinExistence type="predicted"/>
<keyword evidence="1" id="KW-0812">Transmembrane</keyword>
<keyword evidence="1" id="KW-0472">Membrane</keyword>
<feature type="transmembrane region" description="Helical" evidence="1">
    <location>
        <begin position="29"/>
        <end position="46"/>
    </location>
</feature>